<sequence length="144" mass="16235">VGNRFRLFNTLLAEVTSFALAEGFTIGRKSRNMKLDLSLAATFRSSSVHTGAFLFPPAAKQNWTLTLMIFFVPKYSVFEHNHLVGRSRPSIGQRYLVKYETEMTLAEAQLALTFGHCQNETNEMRDSCETSLLAETSIPKSWPP</sequence>
<reference evidence="2" key="1">
    <citation type="submission" date="2015-04" db="EMBL/GenBank/DDBJ databases">
        <title>The genome sequence of the plant pathogenic Rhizarian Plasmodiophora brassicae reveals insights in its biotrophic life cycle and the origin of chitin synthesis.</title>
        <authorList>
            <person name="Schwelm A."/>
            <person name="Fogelqvist J."/>
            <person name="Knaust A."/>
            <person name="Julke S."/>
            <person name="Lilja T."/>
            <person name="Dhandapani V."/>
            <person name="Bonilla-Rosso G."/>
            <person name="Karlsson M."/>
            <person name="Shevchenko A."/>
            <person name="Choi S.R."/>
            <person name="Kim H.G."/>
            <person name="Park J.Y."/>
            <person name="Lim Y.P."/>
            <person name="Ludwig-Muller J."/>
            <person name="Dixelius C."/>
        </authorList>
    </citation>
    <scope>NUCLEOTIDE SEQUENCE</scope>
    <source>
        <tissue evidence="2">Potato root galls</tissue>
    </source>
</reference>
<evidence type="ECO:0000256" key="1">
    <source>
        <dbReference type="SAM" id="SignalP"/>
    </source>
</evidence>
<dbReference type="EMBL" id="HACM01000061">
    <property type="protein sequence ID" value="CRZ00503.1"/>
    <property type="molecule type" value="Transcribed_RNA"/>
</dbReference>
<feature type="non-terminal residue" evidence="2">
    <location>
        <position position="1"/>
    </location>
</feature>
<keyword evidence="1" id="KW-0732">Signal</keyword>
<organism evidence="2">
    <name type="scientific">Spongospora subterranea</name>
    <dbReference type="NCBI Taxonomy" id="70186"/>
    <lineage>
        <taxon>Eukaryota</taxon>
        <taxon>Sar</taxon>
        <taxon>Rhizaria</taxon>
        <taxon>Endomyxa</taxon>
        <taxon>Phytomyxea</taxon>
        <taxon>Plasmodiophorida</taxon>
        <taxon>Plasmodiophoridae</taxon>
        <taxon>Spongospora</taxon>
    </lineage>
</organism>
<feature type="chain" id="PRO_5005222588" evidence="1">
    <location>
        <begin position="22"/>
        <end position="144"/>
    </location>
</feature>
<evidence type="ECO:0000313" key="2">
    <source>
        <dbReference type="EMBL" id="CRZ00503.1"/>
    </source>
</evidence>
<accession>A0A0H5QEN1</accession>
<dbReference type="AlphaFoldDB" id="A0A0H5QEN1"/>
<protein>
    <submittedName>
        <fullName evidence="2">Uncharacterized protein</fullName>
    </submittedName>
</protein>
<name>A0A0H5QEN1_9EUKA</name>
<proteinExistence type="predicted"/>
<feature type="signal peptide" evidence="1">
    <location>
        <begin position="1"/>
        <end position="21"/>
    </location>
</feature>